<evidence type="ECO:0000256" key="2">
    <source>
        <dbReference type="ARBA" id="ARBA00023242"/>
    </source>
</evidence>
<dbReference type="AlphaFoldDB" id="A0A9P5CML3"/>
<gene>
    <name evidence="5" type="ORF">M406DRAFT_103807</name>
</gene>
<comment type="caution">
    <text evidence="5">The sequence shown here is derived from an EMBL/GenBank/DDBJ whole genome shotgun (WGS) entry which is preliminary data.</text>
</comment>
<dbReference type="SUPFAM" id="SSF57959">
    <property type="entry name" value="Leucine zipper domain"/>
    <property type="match status" value="1"/>
</dbReference>
<reference evidence="5" key="1">
    <citation type="journal article" date="2020" name="Phytopathology">
        <title>Genome sequence of the chestnut blight fungus Cryphonectria parasitica EP155: A fundamental resource for an archetypical invasive plant pathogen.</title>
        <authorList>
            <person name="Crouch J.A."/>
            <person name="Dawe A."/>
            <person name="Aerts A."/>
            <person name="Barry K."/>
            <person name="Churchill A.C.L."/>
            <person name="Grimwood J."/>
            <person name="Hillman B."/>
            <person name="Milgroom M.G."/>
            <person name="Pangilinan J."/>
            <person name="Smith M."/>
            <person name="Salamov A."/>
            <person name="Schmutz J."/>
            <person name="Yadav J."/>
            <person name="Grigoriev I.V."/>
            <person name="Nuss D."/>
        </authorList>
    </citation>
    <scope>NUCLEOTIDE SEQUENCE</scope>
    <source>
        <strain evidence="5">EP155</strain>
    </source>
</reference>
<dbReference type="InterPro" id="IPR050936">
    <property type="entry name" value="AP-1-like"/>
</dbReference>
<dbReference type="GeneID" id="63832212"/>
<evidence type="ECO:0000256" key="1">
    <source>
        <dbReference type="ARBA" id="ARBA00004123"/>
    </source>
</evidence>
<dbReference type="InterPro" id="IPR004827">
    <property type="entry name" value="bZIP"/>
</dbReference>
<dbReference type="OrthoDB" id="2590011at2759"/>
<dbReference type="CDD" id="cd14688">
    <property type="entry name" value="bZIP_YAP"/>
    <property type="match status" value="1"/>
</dbReference>
<dbReference type="Gene3D" id="1.20.5.170">
    <property type="match status" value="1"/>
</dbReference>
<keyword evidence="3" id="KW-0175">Coiled coil</keyword>
<name>A0A9P5CML3_CRYP1</name>
<dbReference type="SMART" id="SM00338">
    <property type="entry name" value="BRLZ"/>
    <property type="match status" value="1"/>
</dbReference>
<dbReference type="GO" id="GO:0000976">
    <property type="term" value="F:transcription cis-regulatory region binding"/>
    <property type="evidence" value="ECO:0007669"/>
    <property type="project" value="InterPro"/>
</dbReference>
<dbReference type="GO" id="GO:0001228">
    <property type="term" value="F:DNA-binding transcription activator activity, RNA polymerase II-specific"/>
    <property type="evidence" value="ECO:0007669"/>
    <property type="project" value="TreeGrafter"/>
</dbReference>
<organism evidence="5 6">
    <name type="scientific">Cryphonectria parasitica (strain ATCC 38755 / EP155)</name>
    <dbReference type="NCBI Taxonomy" id="660469"/>
    <lineage>
        <taxon>Eukaryota</taxon>
        <taxon>Fungi</taxon>
        <taxon>Dikarya</taxon>
        <taxon>Ascomycota</taxon>
        <taxon>Pezizomycotina</taxon>
        <taxon>Sordariomycetes</taxon>
        <taxon>Sordariomycetidae</taxon>
        <taxon>Diaporthales</taxon>
        <taxon>Cryphonectriaceae</taxon>
        <taxon>Cryphonectria-Endothia species complex</taxon>
        <taxon>Cryphonectria</taxon>
    </lineage>
</organism>
<evidence type="ECO:0000313" key="5">
    <source>
        <dbReference type="EMBL" id="KAF3763382.1"/>
    </source>
</evidence>
<dbReference type="Gene3D" id="1.10.238.100">
    <property type="entry name" value="YAP1 redox domain. Chain B"/>
    <property type="match status" value="1"/>
</dbReference>
<dbReference type="GO" id="GO:0090575">
    <property type="term" value="C:RNA polymerase II transcription regulator complex"/>
    <property type="evidence" value="ECO:0007669"/>
    <property type="project" value="TreeGrafter"/>
</dbReference>
<dbReference type="Proteomes" id="UP000803844">
    <property type="component" value="Unassembled WGS sequence"/>
</dbReference>
<evidence type="ECO:0000256" key="3">
    <source>
        <dbReference type="SAM" id="Coils"/>
    </source>
</evidence>
<dbReference type="RefSeq" id="XP_040774343.1">
    <property type="nucleotide sequence ID" value="XM_040915083.1"/>
</dbReference>
<sequence>MPNPIFRMFNPGAPKEDRVQKRRKQLRQAQQTYRERKERYVKDLEKAVAESRARETELLRQNERLNAAVQTLVGLLQQHGGTVPSDLPVAVSSPQSADLIGFPHHANANKPLPASPSIFSDSTTVDSGLSPPLQQKVVCVADVDHVGLGVEFVLSLEKPCLDHLHGNPDKPDDPSGHALTLSSQVCAVSSPTCVTSPVPAECLDYHALPATMLDNLLRLSKALCSSDREVTPVQAWDFLRSQQQFGMFELQSLQTLAQLLRDTIKCHGFGAVIDQETFMRLAFEILQRNLGPSS</sequence>
<dbReference type="InterPro" id="IPR046347">
    <property type="entry name" value="bZIP_sf"/>
</dbReference>
<accession>A0A9P5CML3</accession>
<comment type="subcellular location">
    <subcellularLocation>
        <location evidence="1">Nucleus</location>
    </subcellularLocation>
</comment>
<dbReference type="EMBL" id="MU032349">
    <property type="protein sequence ID" value="KAF3763382.1"/>
    <property type="molecule type" value="Genomic_DNA"/>
</dbReference>
<protein>
    <submittedName>
        <fullName evidence="5">Basic-leucine zipper transcription factor nucleus DNA binding regulation of transcription, DNA-dependent</fullName>
    </submittedName>
</protein>
<keyword evidence="6" id="KW-1185">Reference proteome</keyword>
<evidence type="ECO:0000259" key="4">
    <source>
        <dbReference type="SMART" id="SM00338"/>
    </source>
</evidence>
<feature type="domain" description="BZIP" evidence="4">
    <location>
        <begin position="14"/>
        <end position="78"/>
    </location>
</feature>
<evidence type="ECO:0000313" key="6">
    <source>
        <dbReference type="Proteomes" id="UP000803844"/>
    </source>
</evidence>
<dbReference type="PANTHER" id="PTHR40621:SF6">
    <property type="entry name" value="AP-1-LIKE TRANSCRIPTION FACTOR YAP1-RELATED"/>
    <property type="match status" value="1"/>
</dbReference>
<dbReference type="PANTHER" id="PTHR40621">
    <property type="entry name" value="TRANSCRIPTION FACTOR KAPC-RELATED"/>
    <property type="match status" value="1"/>
</dbReference>
<keyword evidence="2" id="KW-0539">Nucleus</keyword>
<proteinExistence type="predicted"/>
<feature type="coiled-coil region" evidence="3">
    <location>
        <begin position="16"/>
        <end position="61"/>
    </location>
</feature>